<evidence type="ECO:0000313" key="3">
    <source>
        <dbReference type="Proteomes" id="UP000634136"/>
    </source>
</evidence>
<feature type="region of interest" description="Disordered" evidence="1">
    <location>
        <begin position="1"/>
        <end position="20"/>
    </location>
</feature>
<dbReference type="EMBL" id="JAAIUW010000001">
    <property type="protein sequence ID" value="KAF7843958.1"/>
    <property type="molecule type" value="Genomic_DNA"/>
</dbReference>
<name>A0A834XIN0_9FABA</name>
<keyword evidence="3" id="KW-1185">Reference proteome</keyword>
<evidence type="ECO:0000256" key="1">
    <source>
        <dbReference type="SAM" id="MobiDB-lite"/>
    </source>
</evidence>
<comment type="caution">
    <text evidence="2">The sequence shown here is derived from an EMBL/GenBank/DDBJ whole genome shotgun (WGS) entry which is preliminary data.</text>
</comment>
<reference evidence="2" key="1">
    <citation type="submission" date="2020-09" db="EMBL/GenBank/DDBJ databases">
        <title>Genome-Enabled Discovery of Anthraquinone Biosynthesis in Senna tora.</title>
        <authorList>
            <person name="Kang S.-H."/>
            <person name="Pandey R.P."/>
            <person name="Lee C.-M."/>
            <person name="Sim J.-S."/>
            <person name="Jeong J.-T."/>
            <person name="Choi B.-S."/>
            <person name="Jung M."/>
            <person name="Ginzburg D."/>
            <person name="Zhao K."/>
            <person name="Won S.Y."/>
            <person name="Oh T.-J."/>
            <person name="Yu Y."/>
            <person name="Kim N.-H."/>
            <person name="Lee O.R."/>
            <person name="Lee T.-H."/>
            <person name="Bashyal P."/>
            <person name="Kim T.-S."/>
            <person name="Lee W.-H."/>
            <person name="Kawkins C."/>
            <person name="Kim C.-K."/>
            <person name="Kim J.S."/>
            <person name="Ahn B.O."/>
            <person name="Rhee S.Y."/>
            <person name="Sohng J.K."/>
        </authorList>
    </citation>
    <scope>NUCLEOTIDE SEQUENCE</scope>
    <source>
        <tissue evidence="2">Leaf</tissue>
    </source>
</reference>
<protein>
    <submittedName>
        <fullName evidence="2">Uncharacterized protein</fullName>
    </submittedName>
</protein>
<organism evidence="2 3">
    <name type="scientific">Senna tora</name>
    <dbReference type="NCBI Taxonomy" id="362788"/>
    <lineage>
        <taxon>Eukaryota</taxon>
        <taxon>Viridiplantae</taxon>
        <taxon>Streptophyta</taxon>
        <taxon>Embryophyta</taxon>
        <taxon>Tracheophyta</taxon>
        <taxon>Spermatophyta</taxon>
        <taxon>Magnoliopsida</taxon>
        <taxon>eudicotyledons</taxon>
        <taxon>Gunneridae</taxon>
        <taxon>Pentapetalae</taxon>
        <taxon>rosids</taxon>
        <taxon>fabids</taxon>
        <taxon>Fabales</taxon>
        <taxon>Fabaceae</taxon>
        <taxon>Caesalpinioideae</taxon>
        <taxon>Cassia clade</taxon>
        <taxon>Senna</taxon>
    </lineage>
</organism>
<gene>
    <name evidence="2" type="ORF">G2W53_000863</name>
</gene>
<dbReference type="AlphaFoldDB" id="A0A834XIN0"/>
<evidence type="ECO:0000313" key="2">
    <source>
        <dbReference type="EMBL" id="KAF7843958.1"/>
    </source>
</evidence>
<feature type="compositionally biased region" description="Basic and acidic residues" evidence="1">
    <location>
        <begin position="1"/>
        <end position="12"/>
    </location>
</feature>
<accession>A0A834XIN0</accession>
<dbReference type="Proteomes" id="UP000634136">
    <property type="component" value="Unassembled WGS sequence"/>
</dbReference>
<sequence>MDTRSIAKDHDVGGASSKTSTTCLLTLLG</sequence>
<proteinExistence type="predicted"/>